<evidence type="ECO:0008006" key="4">
    <source>
        <dbReference type="Google" id="ProtNLM"/>
    </source>
</evidence>
<reference evidence="3" key="1">
    <citation type="submission" date="2016-10" db="EMBL/GenBank/DDBJ databases">
        <authorList>
            <person name="Varghese N."/>
            <person name="Submissions S."/>
        </authorList>
    </citation>
    <scope>NUCLEOTIDE SEQUENCE [LARGE SCALE GENOMIC DNA]</scope>
    <source>
        <strain evidence="3">DSM 45079</strain>
    </source>
</reference>
<protein>
    <recommendedName>
        <fullName evidence="4">PH domain-containing protein</fullName>
    </recommendedName>
</protein>
<feature type="transmembrane region" description="Helical" evidence="1">
    <location>
        <begin position="23"/>
        <end position="45"/>
    </location>
</feature>
<dbReference type="Proteomes" id="UP000182977">
    <property type="component" value="Chromosome I"/>
</dbReference>
<evidence type="ECO:0000256" key="1">
    <source>
        <dbReference type="SAM" id="Phobius"/>
    </source>
</evidence>
<dbReference type="EMBL" id="LT629791">
    <property type="protein sequence ID" value="SDU41935.1"/>
    <property type="molecule type" value="Genomic_DNA"/>
</dbReference>
<keyword evidence="1" id="KW-1133">Transmembrane helix</keyword>
<organism evidence="2 3">
    <name type="scientific">Jiangella alkaliphila</name>
    <dbReference type="NCBI Taxonomy" id="419479"/>
    <lineage>
        <taxon>Bacteria</taxon>
        <taxon>Bacillati</taxon>
        <taxon>Actinomycetota</taxon>
        <taxon>Actinomycetes</taxon>
        <taxon>Jiangellales</taxon>
        <taxon>Jiangellaceae</taxon>
        <taxon>Jiangella</taxon>
    </lineage>
</organism>
<name>A0A1H2ID41_9ACTN</name>
<keyword evidence="1" id="KW-0812">Transmembrane</keyword>
<sequence>MPVPAPIRRRCQDLLEPGEQLGYLIPVTAVWLGAVMAGIDCYVAVTDRRIAVLTGSPVRRGGPTEVNLQYPRTTRLGPVDFAPTPTFRLGKRSYEIEDEYVAAVHAADAELAGLLPEDPFPDI</sequence>
<evidence type="ECO:0000313" key="2">
    <source>
        <dbReference type="EMBL" id="SDU41935.1"/>
    </source>
</evidence>
<dbReference type="AlphaFoldDB" id="A0A1H2ID41"/>
<evidence type="ECO:0000313" key="3">
    <source>
        <dbReference type="Proteomes" id="UP000182977"/>
    </source>
</evidence>
<dbReference type="STRING" id="419479.SAMN04488563_1615"/>
<keyword evidence="1" id="KW-0472">Membrane</keyword>
<accession>A0A1H2ID41</accession>
<gene>
    <name evidence="2" type="ORF">SAMN04488563_1615</name>
</gene>
<keyword evidence="3" id="KW-1185">Reference proteome</keyword>
<proteinExistence type="predicted"/>